<protein>
    <submittedName>
        <fullName evidence="1">Uncharacterized protein</fullName>
    </submittedName>
</protein>
<reference evidence="1 2" key="1">
    <citation type="submission" date="2023-01" db="EMBL/GenBank/DDBJ databases">
        <title>Analysis of 21 Apiospora genomes using comparative genomics revels a genus with tremendous synthesis potential of carbohydrate active enzymes and secondary metabolites.</title>
        <authorList>
            <person name="Sorensen T."/>
        </authorList>
    </citation>
    <scope>NUCLEOTIDE SEQUENCE [LARGE SCALE GENOMIC DNA]</scope>
    <source>
        <strain evidence="1 2">CBS 33761</strain>
    </source>
</reference>
<accession>A0ABR1SM52</accession>
<evidence type="ECO:0000313" key="2">
    <source>
        <dbReference type="Proteomes" id="UP001444661"/>
    </source>
</evidence>
<organism evidence="1 2">
    <name type="scientific">Apiospora rasikravindrae</name>
    <dbReference type="NCBI Taxonomy" id="990691"/>
    <lineage>
        <taxon>Eukaryota</taxon>
        <taxon>Fungi</taxon>
        <taxon>Dikarya</taxon>
        <taxon>Ascomycota</taxon>
        <taxon>Pezizomycotina</taxon>
        <taxon>Sordariomycetes</taxon>
        <taxon>Xylariomycetidae</taxon>
        <taxon>Amphisphaeriales</taxon>
        <taxon>Apiosporaceae</taxon>
        <taxon>Apiospora</taxon>
    </lineage>
</organism>
<proteinExistence type="predicted"/>
<gene>
    <name evidence="1" type="ORF">PG993_009784</name>
</gene>
<dbReference type="EMBL" id="JAQQWK010000009">
    <property type="protein sequence ID" value="KAK8034789.1"/>
    <property type="molecule type" value="Genomic_DNA"/>
</dbReference>
<sequence>MKARDRAEDTRPTPNKAQYATQIALAIAEEKLVISESVREAGRAVLAALKDGDDDLGTLAAIRSMTLSGREPLLAKLTELYKPAISGVSDVKCVVQ</sequence>
<keyword evidence="2" id="KW-1185">Reference proteome</keyword>
<dbReference type="Proteomes" id="UP001444661">
    <property type="component" value="Unassembled WGS sequence"/>
</dbReference>
<evidence type="ECO:0000313" key="1">
    <source>
        <dbReference type="EMBL" id="KAK8034789.1"/>
    </source>
</evidence>
<name>A0ABR1SM52_9PEZI</name>
<comment type="caution">
    <text evidence="1">The sequence shown here is derived from an EMBL/GenBank/DDBJ whole genome shotgun (WGS) entry which is preliminary data.</text>
</comment>